<dbReference type="InterPro" id="IPR047650">
    <property type="entry name" value="Transpos_IS110"/>
</dbReference>
<dbReference type="InterPro" id="IPR002525">
    <property type="entry name" value="Transp_IS110-like_N"/>
</dbReference>
<name>A0A2W1JFM6_9CYAN</name>
<dbReference type="GO" id="GO:0003677">
    <property type="term" value="F:DNA binding"/>
    <property type="evidence" value="ECO:0007669"/>
    <property type="project" value="InterPro"/>
</dbReference>
<dbReference type="Pfam" id="PF02371">
    <property type="entry name" value="Transposase_20"/>
    <property type="match status" value="1"/>
</dbReference>
<dbReference type="OrthoDB" id="574542at2"/>
<evidence type="ECO:0000259" key="1">
    <source>
        <dbReference type="Pfam" id="PF01548"/>
    </source>
</evidence>
<gene>
    <name evidence="3" type="ORF">C1752_12056</name>
</gene>
<dbReference type="PANTHER" id="PTHR33055">
    <property type="entry name" value="TRANSPOSASE FOR INSERTION SEQUENCE ELEMENT IS1111A"/>
    <property type="match status" value="1"/>
</dbReference>
<keyword evidence="4" id="KW-1185">Reference proteome</keyword>
<comment type="caution">
    <text evidence="3">The sequence shown here is derived from an EMBL/GenBank/DDBJ whole genome shotgun (WGS) entry which is preliminary data.</text>
</comment>
<dbReference type="GO" id="GO:0006313">
    <property type="term" value="P:DNA transposition"/>
    <property type="evidence" value="ECO:0007669"/>
    <property type="project" value="InterPro"/>
</dbReference>
<evidence type="ECO:0000313" key="3">
    <source>
        <dbReference type="EMBL" id="PZD70485.1"/>
    </source>
</evidence>
<dbReference type="AlphaFoldDB" id="A0A2W1JFM6"/>
<feature type="domain" description="Transposase IS110-like N-terminal" evidence="1">
    <location>
        <begin position="5"/>
        <end position="144"/>
    </location>
</feature>
<dbReference type="GO" id="GO:0004803">
    <property type="term" value="F:transposase activity"/>
    <property type="evidence" value="ECO:0007669"/>
    <property type="project" value="InterPro"/>
</dbReference>
<dbReference type="Pfam" id="PF01548">
    <property type="entry name" value="DEDD_Tnp_IS110"/>
    <property type="match status" value="1"/>
</dbReference>
<accession>A0A2W1JFM6</accession>
<proteinExistence type="predicted"/>
<protein>
    <submittedName>
        <fullName evidence="3">Uncharacterized protein</fullName>
    </submittedName>
</protein>
<dbReference type="Proteomes" id="UP000248857">
    <property type="component" value="Unassembled WGS sequence"/>
</dbReference>
<evidence type="ECO:0000259" key="2">
    <source>
        <dbReference type="Pfam" id="PF02371"/>
    </source>
</evidence>
<feature type="domain" description="Transposase IS116/IS110/IS902 C-terminal" evidence="2">
    <location>
        <begin position="219"/>
        <end position="299"/>
    </location>
</feature>
<organism evidence="3 4">
    <name type="scientific">Acaryochloris thomasi RCC1774</name>
    <dbReference type="NCBI Taxonomy" id="1764569"/>
    <lineage>
        <taxon>Bacteria</taxon>
        <taxon>Bacillati</taxon>
        <taxon>Cyanobacteriota</taxon>
        <taxon>Cyanophyceae</taxon>
        <taxon>Acaryochloridales</taxon>
        <taxon>Acaryochloridaceae</taxon>
        <taxon>Acaryochloris</taxon>
        <taxon>Acaryochloris thomasi</taxon>
    </lineage>
</organism>
<reference evidence="3 4" key="1">
    <citation type="journal article" date="2018" name="Sci. Rep.">
        <title>A novel species of the marine cyanobacterium Acaryochloris with a unique pigment content and lifestyle.</title>
        <authorList>
            <person name="Partensky F."/>
            <person name="Six C."/>
            <person name="Ratin M."/>
            <person name="Garczarek L."/>
            <person name="Vaulot D."/>
            <person name="Probert I."/>
            <person name="Calteau A."/>
            <person name="Gourvil P."/>
            <person name="Marie D."/>
            <person name="Grebert T."/>
            <person name="Bouchier C."/>
            <person name="Le Panse S."/>
            <person name="Gachenot M."/>
            <person name="Rodriguez F."/>
            <person name="Garrido J.L."/>
        </authorList>
    </citation>
    <scope>NUCLEOTIDE SEQUENCE [LARGE SCALE GENOMIC DNA]</scope>
    <source>
        <strain evidence="3 4">RCC1774</strain>
    </source>
</reference>
<dbReference type="InterPro" id="IPR003346">
    <property type="entry name" value="Transposase_20"/>
</dbReference>
<dbReference type="NCBIfam" id="NF033542">
    <property type="entry name" value="transpos_IS110"/>
    <property type="match status" value="1"/>
</dbReference>
<sequence>MKILAIDLGKFKSVSCLLDTENNQTEFQTIPTLRWAFEQLLNTTHPHQVVFETSAVSGWVHDLCQSLGYRVLVANPNADAWQWRNVKRKTDKDDALKLAKLSALDQIQSVHMPTPAARQYKRLVKFRKTIVRQINQLKNGIRALFCAQGMTMLTGAKAWTLEGLAKLEKHRKSLSECNMEELWRGELDVDLTLLNTLSEQLNQLEKYLTQRAKQEERVQLLMSIPGVGRCLAEVIVTCLDDPHRFQNARQVSSYAGLVPRQHQSGQTNRLGKISKRGSRLLRSTLVEAAWLSLQYNPWAVEIFNRISGGQKTRRKTAIVAVARKLLVRCWAMLRHNQPWNPMLMQQLVEKAA</sequence>
<dbReference type="RefSeq" id="WP_110988999.1">
    <property type="nucleotide sequence ID" value="NZ_CAWNWM010000036.1"/>
</dbReference>
<evidence type="ECO:0000313" key="4">
    <source>
        <dbReference type="Proteomes" id="UP000248857"/>
    </source>
</evidence>
<dbReference type="EMBL" id="PQWO01000036">
    <property type="protein sequence ID" value="PZD70485.1"/>
    <property type="molecule type" value="Genomic_DNA"/>
</dbReference>
<dbReference type="PANTHER" id="PTHR33055:SF3">
    <property type="entry name" value="PUTATIVE TRANSPOSASE FOR IS117-RELATED"/>
    <property type="match status" value="1"/>
</dbReference>